<protein>
    <submittedName>
        <fullName evidence="2">Uncharacterized protein</fullName>
    </submittedName>
</protein>
<evidence type="ECO:0000313" key="3">
    <source>
        <dbReference type="Proteomes" id="UP000321832"/>
    </source>
</evidence>
<organism evidence="2 3">
    <name type="scientific">Piscinibacter aquaticus</name>
    <dbReference type="NCBI Taxonomy" id="392597"/>
    <lineage>
        <taxon>Bacteria</taxon>
        <taxon>Pseudomonadati</taxon>
        <taxon>Pseudomonadota</taxon>
        <taxon>Betaproteobacteria</taxon>
        <taxon>Burkholderiales</taxon>
        <taxon>Sphaerotilaceae</taxon>
        <taxon>Piscinibacter</taxon>
    </lineage>
</organism>
<dbReference type="Proteomes" id="UP000321832">
    <property type="component" value="Unassembled WGS sequence"/>
</dbReference>
<evidence type="ECO:0000313" key="2">
    <source>
        <dbReference type="EMBL" id="TXC65175.1"/>
    </source>
</evidence>
<dbReference type="AlphaFoldDB" id="A0A5C6U083"/>
<sequence length="137" mass="15823">MTTSNTPNEAAGSPPPASDSIDWVRVRSPQRDQDRVLQSPTHVWLRRIPSAIHPKHLCRYYPRIANRLAMAWGDKVEVEAIFEDLLQDRRGQRKGFSERVRVEIERLQRFHQRKLHVNYPPLMVVRRRVPPGSAGGG</sequence>
<comment type="caution">
    <text evidence="2">The sequence shown here is derived from an EMBL/GenBank/DDBJ whole genome shotgun (WGS) entry which is preliminary data.</text>
</comment>
<keyword evidence="3" id="KW-1185">Reference proteome</keyword>
<dbReference type="EMBL" id="VOPW01000001">
    <property type="protein sequence ID" value="TXC65175.1"/>
    <property type="molecule type" value="Genomic_DNA"/>
</dbReference>
<accession>A0A5C6U083</accession>
<gene>
    <name evidence="2" type="ORF">FSC37_00605</name>
</gene>
<feature type="region of interest" description="Disordered" evidence="1">
    <location>
        <begin position="1"/>
        <end position="22"/>
    </location>
</feature>
<proteinExistence type="predicted"/>
<reference evidence="2 3" key="1">
    <citation type="submission" date="2019-08" db="EMBL/GenBank/DDBJ databases">
        <authorList>
            <person name="Khan S.A."/>
            <person name="Jeon C.O."/>
            <person name="Jeong S.E."/>
        </authorList>
    </citation>
    <scope>NUCLEOTIDE SEQUENCE [LARGE SCALE GENOMIC DNA]</scope>
    <source>
        <strain evidence="3">IMCC1728</strain>
    </source>
</reference>
<name>A0A5C6U083_9BURK</name>
<evidence type="ECO:0000256" key="1">
    <source>
        <dbReference type="SAM" id="MobiDB-lite"/>
    </source>
</evidence>